<evidence type="ECO:0000313" key="4">
    <source>
        <dbReference type="EMBL" id="QCF26878.1"/>
    </source>
</evidence>
<dbReference type="PANTHER" id="PTHR47354">
    <property type="entry name" value="NADH OXIDOREDUCTASE HCR"/>
    <property type="match status" value="1"/>
</dbReference>
<dbReference type="InterPro" id="IPR017927">
    <property type="entry name" value="FAD-bd_FR_type"/>
</dbReference>
<dbReference type="GO" id="GO:0016491">
    <property type="term" value="F:oxidoreductase activity"/>
    <property type="evidence" value="ECO:0007669"/>
    <property type="project" value="InterPro"/>
</dbReference>
<dbReference type="SUPFAM" id="SSF52343">
    <property type="entry name" value="Ferredoxin reductase-like, C-terminal NADP-linked domain"/>
    <property type="match status" value="1"/>
</dbReference>
<gene>
    <name evidence="4" type="ORF">soil367_13575</name>
</gene>
<organism evidence="4 5">
    <name type="scientific">Hydrocarboniclastica marina</name>
    <dbReference type="NCBI Taxonomy" id="2259620"/>
    <lineage>
        <taxon>Bacteria</taxon>
        <taxon>Pseudomonadati</taxon>
        <taxon>Pseudomonadota</taxon>
        <taxon>Gammaproteobacteria</taxon>
        <taxon>Alteromonadales</taxon>
        <taxon>Alteromonadaceae</taxon>
        <taxon>Hydrocarboniclastica</taxon>
    </lineage>
</organism>
<keyword evidence="1" id="KW-0830">Ubiquinone</keyword>
<accession>A0A4P7XIM7</accession>
<dbReference type="Gene3D" id="3.10.20.30">
    <property type="match status" value="1"/>
</dbReference>
<dbReference type="Pfam" id="PF00111">
    <property type="entry name" value="Fer2"/>
    <property type="match status" value="1"/>
</dbReference>
<dbReference type="SUPFAM" id="SSF63380">
    <property type="entry name" value="Riboflavin synthase domain-like"/>
    <property type="match status" value="1"/>
</dbReference>
<dbReference type="AlphaFoldDB" id="A0A4P7XIM7"/>
<dbReference type="InterPro" id="IPR008333">
    <property type="entry name" value="Cbr1-like_FAD-bd_dom"/>
</dbReference>
<dbReference type="OrthoDB" id="581532at2"/>
<dbReference type="InterPro" id="IPR001041">
    <property type="entry name" value="2Fe-2S_ferredoxin-type"/>
</dbReference>
<dbReference type="Gene3D" id="2.40.30.10">
    <property type="entry name" value="Translation factors"/>
    <property type="match status" value="1"/>
</dbReference>
<dbReference type="InterPro" id="IPR001433">
    <property type="entry name" value="OxRdtase_FAD/NAD-bd"/>
</dbReference>
<dbReference type="PROSITE" id="PS51384">
    <property type="entry name" value="FAD_FR"/>
    <property type="match status" value="1"/>
</dbReference>
<dbReference type="SUPFAM" id="SSF54292">
    <property type="entry name" value="2Fe-2S ferredoxin-like"/>
    <property type="match status" value="1"/>
</dbReference>
<evidence type="ECO:0000259" key="3">
    <source>
        <dbReference type="PROSITE" id="PS51384"/>
    </source>
</evidence>
<dbReference type="GO" id="GO:0051536">
    <property type="term" value="F:iron-sulfur cluster binding"/>
    <property type="evidence" value="ECO:0007669"/>
    <property type="project" value="InterPro"/>
</dbReference>
<evidence type="ECO:0000256" key="2">
    <source>
        <dbReference type="ARBA" id="ARBA00034078"/>
    </source>
</evidence>
<evidence type="ECO:0000313" key="5">
    <source>
        <dbReference type="Proteomes" id="UP000298049"/>
    </source>
</evidence>
<dbReference type="Pfam" id="PF00970">
    <property type="entry name" value="FAD_binding_6"/>
    <property type="match status" value="1"/>
</dbReference>
<dbReference type="Proteomes" id="UP000298049">
    <property type="component" value="Chromosome"/>
</dbReference>
<dbReference type="InterPro" id="IPR036010">
    <property type="entry name" value="2Fe-2S_ferredoxin-like_sf"/>
</dbReference>
<protein>
    <submittedName>
        <fullName evidence="4">Ferredoxin reductase</fullName>
    </submittedName>
</protein>
<proteinExistence type="predicted"/>
<evidence type="ECO:0000256" key="1">
    <source>
        <dbReference type="ARBA" id="ARBA00023075"/>
    </source>
</evidence>
<dbReference type="Pfam" id="PF00175">
    <property type="entry name" value="NAD_binding_1"/>
    <property type="match status" value="1"/>
</dbReference>
<dbReference type="CDD" id="cd06216">
    <property type="entry name" value="FNR_iron_sulfur_binding_2"/>
    <property type="match status" value="1"/>
</dbReference>
<dbReference type="InterPro" id="IPR050415">
    <property type="entry name" value="MRET"/>
</dbReference>
<name>A0A4P7XIM7_9ALTE</name>
<dbReference type="InterPro" id="IPR012675">
    <property type="entry name" value="Beta-grasp_dom_sf"/>
</dbReference>
<comment type="cofactor">
    <cofactor evidence="2">
        <name>[2Fe-2S] cluster</name>
        <dbReference type="ChEBI" id="CHEBI:190135"/>
    </cofactor>
</comment>
<dbReference type="PRINTS" id="PR00410">
    <property type="entry name" value="PHEHYDRXLASE"/>
</dbReference>
<dbReference type="EMBL" id="CP031093">
    <property type="protein sequence ID" value="QCF26878.1"/>
    <property type="molecule type" value="Genomic_DNA"/>
</dbReference>
<feature type="domain" description="FAD-binding FR-type" evidence="3">
    <location>
        <begin position="44"/>
        <end position="149"/>
    </location>
</feature>
<dbReference type="RefSeq" id="WP_136549584.1">
    <property type="nucleotide sequence ID" value="NZ_CP031093.1"/>
</dbReference>
<sequence>MLSKAIPKQIFTANRWLNRQLWQQDSPAFFIDPLLESINPMWVRGQVRAQVVKVRSETPDTRTFTLRPSKRWKGFEAGQHASVTAEIKGVRQTRTFSLSSGPERFKRDGLITFTIKRIEDGRVTPWLHEQLKPGDVVGLSEAFGEFTLPRDKTPLFYLAGGSGITPILSHLESLAASNDTREIGFVYMVRDREHLIAANRIESLQSRLSGLKVHIIYTNHREKTPALAAADVRKVAESLAQVEGYLCGPIGLLDYVRPVLDKLGARPDHFHQALFTPPVVQVEDGGAGSLVRAGTGEVMEGDGKSTLLEIAEQGGLKPTHGCRQGVCRQCSCKKTSGVVMNRLNGQLSGPGEETIQPCISLPQGAVTLEL</sequence>
<dbReference type="KEGG" id="hmi:soil367_13575"/>
<dbReference type="InterPro" id="IPR039261">
    <property type="entry name" value="FNR_nucleotide-bd"/>
</dbReference>
<dbReference type="InterPro" id="IPR017938">
    <property type="entry name" value="Riboflavin_synthase-like_b-brl"/>
</dbReference>
<dbReference type="Gene3D" id="3.40.50.80">
    <property type="entry name" value="Nucleotide-binding domain of ferredoxin-NADP reductase (FNR) module"/>
    <property type="match status" value="1"/>
</dbReference>
<keyword evidence="5" id="KW-1185">Reference proteome</keyword>
<dbReference type="CDD" id="cd00207">
    <property type="entry name" value="fer2"/>
    <property type="match status" value="1"/>
</dbReference>
<dbReference type="PANTHER" id="PTHR47354:SF3">
    <property type="entry name" value="OXIDOREDUCTASE-RELATED"/>
    <property type="match status" value="1"/>
</dbReference>
<reference evidence="4 5" key="1">
    <citation type="submission" date="2018-07" db="EMBL/GenBank/DDBJ databases">
        <title>Marsedoiliclastica nanhaica gen. nov. sp. nov., a novel marine hydrocarbonoclastic bacterium isolated from an in-situ enriched hydrocarbon-degrading consortium in deep-sea sediment.</title>
        <authorList>
            <person name="Dong C."/>
            <person name="Ma T."/>
            <person name="Liu R."/>
            <person name="Shao Z."/>
        </authorList>
    </citation>
    <scope>NUCLEOTIDE SEQUENCE [LARGE SCALE GENOMIC DNA]</scope>
    <source>
        <strain evidence="5">soil36-7</strain>
    </source>
</reference>